<feature type="compositionally biased region" description="Low complexity" evidence="1">
    <location>
        <begin position="1"/>
        <end position="11"/>
    </location>
</feature>
<feature type="compositionally biased region" description="Pro residues" evidence="1">
    <location>
        <begin position="15"/>
        <end position="26"/>
    </location>
</feature>
<proteinExistence type="predicted"/>
<protein>
    <submittedName>
        <fullName evidence="2">Uncharacterized protein</fullName>
    </submittedName>
</protein>
<organism evidence="2 3">
    <name type="scientific">Calocera cornea HHB12733</name>
    <dbReference type="NCBI Taxonomy" id="1353952"/>
    <lineage>
        <taxon>Eukaryota</taxon>
        <taxon>Fungi</taxon>
        <taxon>Dikarya</taxon>
        <taxon>Basidiomycota</taxon>
        <taxon>Agaricomycotina</taxon>
        <taxon>Dacrymycetes</taxon>
        <taxon>Dacrymycetales</taxon>
        <taxon>Dacrymycetaceae</taxon>
        <taxon>Calocera</taxon>
    </lineage>
</organism>
<name>A0A165CQA8_9BASI</name>
<evidence type="ECO:0000256" key="1">
    <source>
        <dbReference type="SAM" id="MobiDB-lite"/>
    </source>
</evidence>
<dbReference type="InParanoid" id="A0A165CQA8"/>
<feature type="region of interest" description="Disordered" evidence="1">
    <location>
        <begin position="1"/>
        <end position="120"/>
    </location>
</feature>
<dbReference type="AlphaFoldDB" id="A0A165CQA8"/>
<dbReference type="EMBL" id="KV424121">
    <property type="protein sequence ID" value="KZT51191.1"/>
    <property type="molecule type" value="Genomic_DNA"/>
</dbReference>
<reference evidence="2 3" key="1">
    <citation type="journal article" date="2016" name="Mol. Biol. Evol.">
        <title>Comparative Genomics of Early-Diverging Mushroom-Forming Fungi Provides Insights into the Origins of Lignocellulose Decay Capabilities.</title>
        <authorList>
            <person name="Nagy L.G."/>
            <person name="Riley R."/>
            <person name="Tritt A."/>
            <person name="Adam C."/>
            <person name="Daum C."/>
            <person name="Floudas D."/>
            <person name="Sun H."/>
            <person name="Yadav J.S."/>
            <person name="Pangilinan J."/>
            <person name="Larsson K.H."/>
            <person name="Matsuura K."/>
            <person name="Barry K."/>
            <person name="Labutti K."/>
            <person name="Kuo R."/>
            <person name="Ohm R.A."/>
            <person name="Bhattacharya S.S."/>
            <person name="Shirouzu T."/>
            <person name="Yoshinaga Y."/>
            <person name="Martin F.M."/>
            <person name="Grigoriev I.V."/>
            <person name="Hibbett D.S."/>
        </authorList>
    </citation>
    <scope>NUCLEOTIDE SEQUENCE [LARGE SCALE GENOMIC DNA]</scope>
    <source>
        <strain evidence="2 3">HHB12733</strain>
    </source>
</reference>
<evidence type="ECO:0000313" key="3">
    <source>
        <dbReference type="Proteomes" id="UP000076842"/>
    </source>
</evidence>
<keyword evidence="3" id="KW-1185">Reference proteome</keyword>
<feature type="compositionally biased region" description="Basic residues" evidence="1">
    <location>
        <begin position="77"/>
        <end position="87"/>
    </location>
</feature>
<gene>
    <name evidence="2" type="ORF">CALCODRAFT_148402</name>
</gene>
<dbReference type="Proteomes" id="UP000076842">
    <property type="component" value="Unassembled WGS sequence"/>
</dbReference>
<sequence length="120" mass="12694">MAHQCLRAAAHPHPRLPPLARAPPHPCALLEPQRPPPARIGGGSRACRSWTLPAQRSARSSTSPSPLTAGVDPSRHLAAHHRARRSSSRANGGGKSLLRLGTAQVDPRPSPYAALLPGQR</sequence>
<accession>A0A165CQA8</accession>
<evidence type="ECO:0000313" key="2">
    <source>
        <dbReference type="EMBL" id="KZT51191.1"/>
    </source>
</evidence>
<feature type="compositionally biased region" description="Polar residues" evidence="1">
    <location>
        <begin position="52"/>
        <end position="66"/>
    </location>
</feature>